<feature type="non-terminal residue" evidence="2">
    <location>
        <position position="363"/>
    </location>
</feature>
<evidence type="ECO:0000313" key="2">
    <source>
        <dbReference type="EMBL" id="EPS64779.1"/>
    </source>
</evidence>
<dbReference type="Proteomes" id="UP000015453">
    <property type="component" value="Unassembled WGS sequence"/>
</dbReference>
<dbReference type="AlphaFoldDB" id="S8CCT3"/>
<name>S8CCT3_9LAMI</name>
<feature type="domain" description="Peptidase S9A N-terminal" evidence="1">
    <location>
        <begin position="21"/>
        <end position="316"/>
    </location>
</feature>
<dbReference type="Gene3D" id="2.130.10.120">
    <property type="entry name" value="Prolyl oligopeptidase, N-terminal domain"/>
    <property type="match status" value="1"/>
</dbReference>
<evidence type="ECO:0000259" key="1">
    <source>
        <dbReference type="Pfam" id="PF02897"/>
    </source>
</evidence>
<dbReference type="PANTHER" id="PTHR11757">
    <property type="entry name" value="PROTEASE FAMILY S9A OLIGOPEPTIDASE"/>
    <property type="match status" value="1"/>
</dbReference>
<proteinExistence type="predicted"/>
<protein>
    <recommendedName>
        <fullName evidence="1">Peptidase S9A N-terminal domain-containing protein</fullName>
    </recommendedName>
</protein>
<keyword evidence="3" id="KW-1185">Reference proteome</keyword>
<dbReference type="SUPFAM" id="SSF50993">
    <property type="entry name" value="Peptidase/esterase 'gauge' domain"/>
    <property type="match status" value="1"/>
</dbReference>
<dbReference type="EMBL" id="AUSU01004618">
    <property type="protein sequence ID" value="EPS64779.1"/>
    <property type="molecule type" value="Genomic_DNA"/>
</dbReference>
<reference evidence="2 3" key="1">
    <citation type="journal article" date="2013" name="BMC Genomics">
        <title>The miniature genome of a carnivorous plant Genlisea aurea contains a low number of genes and short non-coding sequences.</title>
        <authorList>
            <person name="Leushkin E.V."/>
            <person name="Sutormin R.A."/>
            <person name="Nabieva E.R."/>
            <person name="Penin A.A."/>
            <person name="Kondrashov A.S."/>
            <person name="Logacheva M.D."/>
        </authorList>
    </citation>
    <scope>NUCLEOTIDE SEQUENCE [LARGE SCALE GENOMIC DNA]</scope>
</reference>
<sequence>SSFCGRRSRVPFGKPTMRLPVAKKVEFEATAHGASWQDPYHWMSDVRDPDFIRYIDEENSYTHAFMRETEKMQKILYSEMVSRLPAEVTTAPERWGPWLYYQYIPEGKEYPVLYRESALEGRGFMSSAFNAFRRESRSGQVLLDWNEIAEKQGYVHVGMCRISPDHNYVAYTLDSSGHENFQLQVKDLSSNIILPQPRVDGVMSLAWAQDSQTLLYTLCDQNQRPYRVLCTKIGSCSKDGDIVFTEDDSRFCMDITSTKDGKFITLNSNSRTSSEVYVISAANPRAGLRRFCKRKDGVQFFLEHHCGTFYALTNASTSDYENNSDSGYYLALYRDEELESTNLKGRIMPGDNIFLEDMDICYG</sequence>
<accession>S8CCT3</accession>
<gene>
    <name evidence="2" type="ORF">M569_09999</name>
</gene>
<dbReference type="Pfam" id="PF02897">
    <property type="entry name" value="Peptidase_S9_N"/>
    <property type="match status" value="1"/>
</dbReference>
<dbReference type="OrthoDB" id="248387at2759"/>
<comment type="caution">
    <text evidence="2">The sequence shown here is derived from an EMBL/GenBank/DDBJ whole genome shotgun (WGS) entry which is preliminary data.</text>
</comment>
<feature type="non-terminal residue" evidence="2">
    <location>
        <position position="1"/>
    </location>
</feature>
<dbReference type="PANTHER" id="PTHR11757:SF12">
    <property type="entry name" value="PROLYL ENDOPEPTIDASE"/>
    <property type="match status" value="1"/>
</dbReference>
<dbReference type="GO" id="GO:0004252">
    <property type="term" value="F:serine-type endopeptidase activity"/>
    <property type="evidence" value="ECO:0007669"/>
    <property type="project" value="InterPro"/>
</dbReference>
<evidence type="ECO:0000313" key="3">
    <source>
        <dbReference type="Proteomes" id="UP000015453"/>
    </source>
</evidence>
<dbReference type="GO" id="GO:0009507">
    <property type="term" value="C:chloroplast"/>
    <property type="evidence" value="ECO:0007669"/>
    <property type="project" value="TreeGrafter"/>
</dbReference>
<organism evidence="2 3">
    <name type="scientific">Genlisea aurea</name>
    <dbReference type="NCBI Taxonomy" id="192259"/>
    <lineage>
        <taxon>Eukaryota</taxon>
        <taxon>Viridiplantae</taxon>
        <taxon>Streptophyta</taxon>
        <taxon>Embryophyta</taxon>
        <taxon>Tracheophyta</taxon>
        <taxon>Spermatophyta</taxon>
        <taxon>Magnoliopsida</taxon>
        <taxon>eudicotyledons</taxon>
        <taxon>Gunneridae</taxon>
        <taxon>Pentapetalae</taxon>
        <taxon>asterids</taxon>
        <taxon>lamiids</taxon>
        <taxon>Lamiales</taxon>
        <taxon>Lentibulariaceae</taxon>
        <taxon>Genlisea</taxon>
    </lineage>
</organism>
<dbReference type="InterPro" id="IPR023302">
    <property type="entry name" value="Pept_S9A_N"/>
</dbReference>
<dbReference type="InterPro" id="IPR051543">
    <property type="entry name" value="Serine_Peptidase_S9A"/>
</dbReference>